<sequence>MGEMVDKIKGNVNEAVGKAKQAMADKDPATRTAQDDRLEAEGASQEAKGKGQEFMGKVKGALGDDI</sequence>
<comment type="caution">
    <text evidence="2">The sequence shown here is derived from an EMBL/GenBank/DDBJ whole genome shotgun (WGS) entry which is preliminary data.</text>
</comment>
<gene>
    <name evidence="2" type="ORF">SPDO_14750</name>
</gene>
<dbReference type="RefSeq" id="WP_088366799.1">
    <property type="nucleotide sequence ID" value="NZ_NBBI01000002.1"/>
</dbReference>
<organism evidence="2 3">
    <name type="scientific">Sphingomonas dokdonensis</name>
    <dbReference type="NCBI Taxonomy" id="344880"/>
    <lineage>
        <taxon>Bacteria</taxon>
        <taxon>Pseudomonadati</taxon>
        <taxon>Pseudomonadota</taxon>
        <taxon>Alphaproteobacteria</taxon>
        <taxon>Sphingomonadales</taxon>
        <taxon>Sphingomonadaceae</taxon>
        <taxon>Sphingomonas</taxon>
    </lineage>
</organism>
<evidence type="ECO:0000313" key="3">
    <source>
        <dbReference type="Proteomes" id="UP000197290"/>
    </source>
</evidence>
<dbReference type="EMBL" id="NBBI01000002">
    <property type="protein sequence ID" value="OWK31466.1"/>
    <property type="molecule type" value="Genomic_DNA"/>
</dbReference>
<name>A0A245ZNZ9_9SPHN</name>
<accession>A0A245ZNZ9</accession>
<dbReference type="InterPro" id="IPR036629">
    <property type="entry name" value="YjbJ_sf"/>
</dbReference>
<dbReference type="AlphaFoldDB" id="A0A245ZNZ9"/>
<protein>
    <submittedName>
        <fullName evidence="2">CsbD-like protein</fullName>
    </submittedName>
</protein>
<keyword evidence="3" id="KW-1185">Reference proteome</keyword>
<feature type="compositionally biased region" description="Basic and acidic residues" evidence="1">
    <location>
        <begin position="23"/>
        <end position="40"/>
    </location>
</feature>
<dbReference type="Proteomes" id="UP000197290">
    <property type="component" value="Unassembled WGS sequence"/>
</dbReference>
<proteinExistence type="predicted"/>
<dbReference type="SUPFAM" id="SSF69047">
    <property type="entry name" value="Hypothetical protein YjbJ"/>
    <property type="match status" value="1"/>
</dbReference>
<dbReference type="OrthoDB" id="7226109at2"/>
<evidence type="ECO:0000256" key="1">
    <source>
        <dbReference type="SAM" id="MobiDB-lite"/>
    </source>
</evidence>
<feature type="region of interest" description="Disordered" evidence="1">
    <location>
        <begin position="18"/>
        <end position="66"/>
    </location>
</feature>
<reference evidence="2 3" key="1">
    <citation type="submission" date="2017-03" db="EMBL/GenBank/DDBJ databases">
        <title>Genome sequence of Sphingomonas dokdonensis DSM 21029.</title>
        <authorList>
            <person name="Poehlein A."/>
            <person name="Wuebbeler J.H."/>
            <person name="Steinbuechel A."/>
            <person name="Daniel R."/>
        </authorList>
    </citation>
    <scope>NUCLEOTIDE SEQUENCE [LARGE SCALE GENOMIC DNA]</scope>
    <source>
        <strain evidence="2 3">DSM 21029</strain>
    </source>
</reference>
<evidence type="ECO:0000313" key="2">
    <source>
        <dbReference type="EMBL" id="OWK31466.1"/>
    </source>
</evidence>